<dbReference type="FunFam" id="3.40.30.10:FF:000001">
    <property type="entry name" value="Thioredoxin"/>
    <property type="match status" value="1"/>
</dbReference>
<dbReference type="PANTHER" id="PTHR45663:SF11">
    <property type="entry name" value="GEO12009P1"/>
    <property type="match status" value="1"/>
</dbReference>
<dbReference type="GO" id="GO:0005737">
    <property type="term" value="C:cytoplasm"/>
    <property type="evidence" value="ECO:0007669"/>
    <property type="project" value="TreeGrafter"/>
</dbReference>
<evidence type="ECO:0000256" key="1">
    <source>
        <dbReference type="ARBA" id="ARBA00008987"/>
    </source>
</evidence>
<dbReference type="AlphaFoldDB" id="A0A7X9P2N1"/>
<accession>A0A7X9P2N1</accession>
<sequence length="106" mass="12034">MKKINNFEEYNQLINESNTPILIDFYADWCGPCQALLPTVEKLSDEYEGKVAIQKVNIEEVPELATLYKVRSIPNLVFIKNGEVVKTHVGMAAEKELRTHLEAIAN</sequence>
<keyword evidence="4 9" id="KW-1015">Disulfide bond</keyword>
<dbReference type="RefSeq" id="WP_062619082.1">
    <property type="nucleotide sequence ID" value="NZ_JABANE010000009.1"/>
</dbReference>
<feature type="disulfide bond" description="Redox-active" evidence="9">
    <location>
        <begin position="30"/>
        <end position="33"/>
    </location>
</feature>
<feature type="active site" description="Nucleophile" evidence="8">
    <location>
        <position position="33"/>
    </location>
</feature>
<keyword evidence="3" id="KW-0249">Electron transport</keyword>
<feature type="site" description="Contributes to redox potential value" evidence="8">
    <location>
        <position position="31"/>
    </location>
</feature>
<dbReference type="GO" id="GO:0015035">
    <property type="term" value="F:protein-disulfide reductase activity"/>
    <property type="evidence" value="ECO:0007669"/>
    <property type="project" value="UniProtKB-UniRule"/>
</dbReference>
<dbReference type="NCBIfam" id="TIGR01068">
    <property type="entry name" value="thioredoxin"/>
    <property type="match status" value="1"/>
</dbReference>
<dbReference type="InterPro" id="IPR013766">
    <property type="entry name" value="Thioredoxin_domain"/>
</dbReference>
<keyword evidence="5 9" id="KW-0676">Redox-active center</keyword>
<dbReference type="InterPro" id="IPR036249">
    <property type="entry name" value="Thioredoxin-like_sf"/>
</dbReference>
<dbReference type="Pfam" id="PF00085">
    <property type="entry name" value="Thioredoxin"/>
    <property type="match status" value="1"/>
</dbReference>
<evidence type="ECO:0000256" key="2">
    <source>
        <dbReference type="ARBA" id="ARBA00022448"/>
    </source>
</evidence>
<comment type="similarity">
    <text evidence="1 7">Belongs to the thioredoxin family.</text>
</comment>
<evidence type="ECO:0000256" key="3">
    <source>
        <dbReference type="ARBA" id="ARBA00022982"/>
    </source>
</evidence>
<reference evidence="11 12" key="1">
    <citation type="submission" date="2020-04" db="EMBL/GenBank/DDBJ databases">
        <title>Flammeovirga sp. SR4, a novel species isolated from seawater.</title>
        <authorList>
            <person name="Wang X."/>
        </authorList>
    </citation>
    <scope>NUCLEOTIDE SEQUENCE [LARGE SCALE GENOMIC DNA]</scope>
    <source>
        <strain evidence="11 12">ATCC 23126</strain>
    </source>
</reference>
<evidence type="ECO:0000259" key="10">
    <source>
        <dbReference type="PROSITE" id="PS51352"/>
    </source>
</evidence>
<dbReference type="PANTHER" id="PTHR45663">
    <property type="entry name" value="GEO12009P1"/>
    <property type="match status" value="1"/>
</dbReference>
<dbReference type="Proteomes" id="UP000576082">
    <property type="component" value="Unassembled WGS sequence"/>
</dbReference>
<protein>
    <recommendedName>
        <fullName evidence="6 7">Thioredoxin</fullName>
    </recommendedName>
</protein>
<dbReference type="SUPFAM" id="SSF52833">
    <property type="entry name" value="Thioredoxin-like"/>
    <property type="match status" value="1"/>
</dbReference>
<evidence type="ECO:0000256" key="6">
    <source>
        <dbReference type="NCBIfam" id="TIGR01068"/>
    </source>
</evidence>
<evidence type="ECO:0000256" key="4">
    <source>
        <dbReference type="ARBA" id="ARBA00023157"/>
    </source>
</evidence>
<feature type="domain" description="Thioredoxin" evidence="10">
    <location>
        <begin position="1"/>
        <end position="106"/>
    </location>
</feature>
<evidence type="ECO:0000313" key="12">
    <source>
        <dbReference type="Proteomes" id="UP000576082"/>
    </source>
</evidence>
<evidence type="ECO:0000256" key="5">
    <source>
        <dbReference type="ARBA" id="ARBA00023284"/>
    </source>
</evidence>
<dbReference type="PRINTS" id="PR00421">
    <property type="entry name" value="THIOREDOXIN"/>
</dbReference>
<dbReference type="InterPro" id="IPR017937">
    <property type="entry name" value="Thioredoxin_CS"/>
</dbReference>
<dbReference type="InterPro" id="IPR005746">
    <property type="entry name" value="Thioredoxin"/>
</dbReference>
<gene>
    <name evidence="11" type="primary">trxA</name>
    <name evidence="11" type="ORF">HHU12_04865</name>
</gene>
<feature type="site" description="Contributes to redox potential value" evidence="8">
    <location>
        <position position="32"/>
    </location>
</feature>
<evidence type="ECO:0000256" key="8">
    <source>
        <dbReference type="PIRSR" id="PIRSR000077-1"/>
    </source>
</evidence>
<feature type="active site" description="Nucleophile" evidence="8">
    <location>
        <position position="30"/>
    </location>
</feature>
<name>A0A7X9P2N1_9BACT</name>
<proteinExistence type="inferred from homology"/>
<dbReference type="Gene3D" id="3.40.30.10">
    <property type="entry name" value="Glutaredoxin"/>
    <property type="match status" value="1"/>
</dbReference>
<keyword evidence="12" id="KW-1185">Reference proteome</keyword>
<dbReference type="PROSITE" id="PS00194">
    <property type="entry name" value="THIOREDOXIN_1"/>
    <property type="match status" value="1"/>
</dbReference>
<dbReference type="CDD" id="cd02947">
    <property type="entry name" value="TRX_family"/>
    <property type="match status" value="1"/>
</dbReference>
<evidence type="ECO:0000256" key="9">
    <source>
        <dbReference type="PIRSR" id="PIRSR000077-4"/>
    </source>
</evidence>
<evidence type="ECO:0000256" key="7">
    <source>
        <dbReference type="PIRNR" id="PIRNR000077"/>
    </source>
</evidence>
<feature type="site" description="Deprotonates C-terminal active site Cys" evidence="8">
    <location>
        <position position="24"/>
    </location>
</feature>
<organism evidence="11 12">
    <name type="scientific">Flammeovirga aprica JL-4</name>
    <dbReference type="NCBI Taxonomy" id="694437"/>
    <lineage>
        <taxon>Bacteria</taxon>
        <taxon>Pseudomonadati</taxon>
        <taxon>Bacteroidota</taxon>
        <taxon>Cytophagia</taxon>
        <taxon>Cytophagales</taxon>
        <taxon>Flammeovirgaceae</taxon>
        <taxon>Flammeovirga</taxon>
    </lineage>
</organism>
<dbReference type="PROSITE" id="PS51352">
    <property type="entry name" value="THIOREDOXIN_2"/>
    <property type="match status" value="1"/>
</dbReference>
<evidence type="ECO:0000313" key="11">
    <source>
        <dbReference type="EMBL" id="NME67287.1"/>
    </source>
</evidence>
<keyword evidence="2" id="KW-0813">Transport</keyword>
<comment type="caution">
    <text evidence="11">The sequence shown here is derived from an EMBL/GenBank/DDBJ whole genome shotgun (WGS) entry which is preliminary data.</text>
</comment>
<dbReference type="PIRSF" id="PIRSF000077">
    <property type="entry name" value="Thioredoxin"/>
    <property type="match status" value="1"/>
</dbReference>
<dbReference type="EMBL" id="JABANE010000009">
    <property type="protein sequence ID" value="NME67287.1"/>
    <property type="molecule type" value="Genomic_DNA"/>
</dbReference>